<protein>
    <submittedName>
        <fullName evidence="2">Uncharacterized protein</fullName>
    </submittedName>
</protein>
<dbReference type="EMBL" id="JAUSVU010000001">
    <property type="protein sequence ID" value="MDQ0531382.1"/>
    <property type="molecule type" value="Genomic_DNA"/>
</dbReference>
<organism evidence="2 3">
    <name type="scientific">Azospirillum picis</name>
    <dbReference type="NCBI Taxonomy" id="488438"/>
    <lineage>
        <taxon>Bacteria</taxon>
        <taxon>Pseudomonadati</taxon>
        <taxon>Pseudomonadota</taxon>
        <taxon>Alphaproteobacteria</taxon>
        <taxon>Rhodospirillales</taxon>
        <taxon>Azospirillaceae</taxon>
        <taxon>Azospirillum</taxon>
    </lineage>
</organism>
<gene>
    <name evidence="2" type="ORF">QO018_000214</name>
</gene>
<proteinExistence type="predicted"/>
<dbReference type="RefSeq" id="WP_209977955.1">
    <property type="nucleotide sequence ID" value="NZ_JAGINO010000001.1"/>
</dbReference>
<feature type="compositionally biased region" description="Gly residues" evidence="1">
    <location>
        <begin position="85"/>
        <end position="94"/>
    </location>
</feature>
<evidence type="ECO:0000256" key="1">
    <source>
        <dbReference type="SAM" id="MobiDB-lite"/>
    </source>
</evidence>
<name>A0ABU0MD97_9PROT</name>
<evidence type="ECO:0000313" key="2">
    <source>
        <dbReference type="EMBL" id="MDQ0531382.1"/>
    </source>
</evidence>
<accession>A0ABU0MD97</accession>
<dbReference type="Proteomes" id="UP001244552">
    <property type="component" value="Unassembled WGS sequence"/>
</dbReference>
<comment type="caution">
    <text evidence="2">The sequence shown here is derived from an EMBL/GenBank/DDBJ whole genome shotgun (WGS) entry which is preliminary data.</text>
</comment>
<evidence type="ECO:0000313" key="3">
    <source>
        <dbReference type="Proteomes" id="UP001244552"/>
    </source>
</evidence>
<sequence>MTSQNRDSGQDRPAGDDERMKHVIDKAKDMSAADLSGHEAEAREEGGRIERAVDAMSLGNTPRSGDDPQHLTGNTGRTPLPDATGGAGAKRGKA</sequence>
<keyword evidence="3" id="KW-1185">Reference proteome</keyword>
<feature type="compositionally biased region" description="Basic and acidic residues" evidence="1">
    <location>
        <begin position="8"/>
        <end position="53"/>
    </location>
</feature>
<feature type="region of interest" description="Disordered" evidence="1">
    <location>
        <begin position="1"/>
        <end position="94"/>
    </location>
</feature>
<reference evidence="2 3" key="1">
    <citation type="submission" date="2023-07" db="EMBL/GenBank/DDBJ databases">
        <title>Genomic Encyclopedia of Type Strains, Phase IV (KMG-IV): sequencing the most valuable type-strain genomes for metagenomic binning, comparative biology and taxonomic classification.</title>
        <authorList>
            <person name="Goeker M."/>
        </authorList>
    </citation>
    <scope>NUCLEOTIDE SEQUENCE [LARGE SCALE GENOMIC DNA]</scope>
    <source>
        <strain evidence="2 3">DSM 19922</strain>
    </source>
</reference>